<keyword evidence="3" id="KW-0378">Hydrolase</keyword>
<dbReference type="EMBL" id="CAXAMM010040296">
    <property type="protein sequence ID" value="CAK9092324.1"/>
    <property type="molecule type" value="Genomic_DNA"/>
</dbReference>
<protein>
    <submittedName>
        <fullName evidence="10">Chloroplastic</fullName>
    </submittedName>
</protein>
<accession>A0ABP0QX22</accession>
<reference evidence="10 11" key="1">
    <citation type="submission" date="2024-02" db="EMBL/GenBank/DDBJ databases">
        <authorList>
            <person name="Chen Y."/>
            <person name="Shah S."/>
            <person name="Dougan E. K."/>
            <person name="Thang M."/>
            <person name="Chan C."/>
        </authorList>
    </citation>
    <scope>NUCLEOTIDE SEQUENCE [LARGE SCALE GENOMIC DNA]</scope>
</reference>
<keyword evidence="4" id="KW-0342">GTP-binding</keyword>
<keyword evidence="7" id="KW-0812">Transmembrane</keyword>
<sequence length="332" mass="36728">MELLVMFVGSFSAGKSSLINSITGKTDQCRVGIAPTTDDLTYIPWKGISLVDSPGLDAVAKKGHKEKSLEAARRANVAVVVINARHALGESERPILCELLASKPEVLVALNYWNYVEKEKDQEDCLAYVKDVFQSLMPDVSPVIIPLNATNGRDDGVNKLRDCLEHSILQERSGVQQPKLKSAKAAIQRGAGDAKAALERQLDEINRKYQVEEKGLQQKIENVEENVKKWMQVFERKAGVTIPHMLPGLAIGASMGPLGLLLGGLLGGLLAGLGQLLSQGDRDELQRELRKELERAHQMRHAQEQAKQHHEDKITGLKKDMRRLEDILRTVV</sequence>
<evidence type="ECO:0000256" key="5">
    <source>
        <dbReference type="ARBA" id="ARBA00023136"/>
    </source>
</evidence>
<evidence type="ECO:0000313" key="9">
    <source>
        <dbReference type="EMBL" id="CAK9092324.1"/>
    </source>
</evidence>
<feature type="domain" description="G" evidence="8">
    <location>
        <begin position="5"/>
        <end position="109"/>
    </location>
</feature>
<dbReference type="InterPro" id="IPR027094">
    <property type="entry name" value="Mitofusin_fam"/>
</dbReference>
<keyword evidence="11" id="KW-1185">Reference proteome</keyword>
<dbReference type="PANTHER" id="PTHR10465">
    <property type="entry name" value="TRANSMEMBRANE GTPASE FZO1"/>
    <property type="match status" value="1"/>
</dbReference>
<keyword evidence="2" id="KW-0547">Nucleotide-binding</keyword>
<dbReference type="SUPFAM" id="SSF52540">
    <property type="entry name" value="P-loop containing nucleoside triphosphate hydrolases"/>
    <property type="match status" value="1"/>
</dbReference>
<evidence type="ECO:0000259" key="8">
    <source>
        <dbReference type="Pfam" id="PF01926"/>
    </source>
</evidence>
<keyword evidence="5 7" id="KW-0472">Membrane</keyword>
<dbReference type="PANTHER" id="PTHR10465:SF0">
    <property type="entry name" value="SARCALUMENIN"/>
    <property type="match status" value="1"/>
</dbReference>
<dbReference type="Proteomes" id="UP001642464">
    <property type="component" value="Unassembled WGS sequence"/>
</dbReference>
<name>A0ABP0QX22_9DINO</name>
<evidence type="ECO:0000256" key="7">
    <source>
        <dbReference type="SAM" id="Phobius"/>
    </source>
</evidence>
<evidence type="ECO:0000256" key="3">
    <source>
        <dbReference type="ARBA" id="ARBA00022801"/>
    </source>
</evidence>
<keyword evidence="7" id="KW-1133">Transmembrane helix</keyword>
<dbReference type="InterPro" id="IPR006073">
    <property type="entry name" value="GTP-bd"/>
</dbReference>
<comment type="subcellular location">
    <subcellularLocation>
        <location evidence="1">Membrane</location>
    </subcellularLocation>
</comment>
<dbReference type="EMBL" id="CAXAMM010040340">
    <property type="protein sequence ID" value="CAK9092608.1"/>
    <property type="molecule type" value="Genomic_DNA"/>
</dbReference>
<evidence type="ECO:0000313" key="10">
    <source>
        <dbReference type="EMBL" id="CAK9092608.1"/>
    </source>
</evidence>
<proteinExistence type="predicted"/>
<evidence type="ECO:0000256" key="2">
    <source>
        <dbReference type="ARBA" id="ARBA00022741"/>
    </source>
</evidence>
<comment type="caution">
    <text evidence="10">The sequence shown here is derived from an EMBL/GenBank/DDBJ whole genome shotgun (WGS) entry which is preliminary data.</text>
</comment>
<evidence type="ECO:0000313" key="11">
    <source>
        <dbReference type="Proteomes" id="UP001642464"/>
    </source>
</evidence>
<dbReference type="Gene3D" id="3.40.50.300">
    <property type="entry name" value="P-loop containing nucleotide triphosphate hydrolases"/>
    <property type="match status" value="1"/>
</dbReference>
<feature type="coiled-coil region" evidence="6">
    <location>
        <begin position="195"/>
        <end position="233"/>
    </location>
</feature>
<organism evidence="10 11">
    <name type="scientific">Durusdinium trenchii</name>
    <dbReference type="NCBI Taxonomy" id="1381693"/>
    <lineage>
        <taxon>Eukaryota</taxon>
        <taxon>Sar</taxon>
        <taxon>Alveolata</taxon>
        <taxon>Dinophyceae</taxon>
        <taxon>Suessiales</taxon>
        <taxon>Symbiodiniaceae</taxon>
        <taxon>Durusdinium</taxon>
    </lineage>
</organism>
<feature type="coiled-coil region" evidence="6">
    <location>
        <begin position="282"/>
        <end position="327"/>
    </location>
</feature>
<feature type="transmembrane region" description="Helical" evidence="7">
    <location>
        <begin position="255"/>
        <end position="277"/>
    </location>
</feature>
<evidence type="ECO:0000256" key="6">
    <source>
        <dbReference type="SAM" id="Coils"/>
    </source>
</evidence>
<dbReference type="Pfam" id="PF01926">
    <property type="entry name" value="MMR_HSR1"/>
    <property type="match status" value="1"/>
</dbReference>
<evidence type="ECO:0000256" key="4">
    <source>
        <dbReference type="ARBA" id="ARBA00023134"/>
    </source>
</evidence>
<keyword evidence="6" id="KW-0175">Coiled coil</keyword>
<gene>
    <name evidence="9" type="ORF">SCF082_LOCUS43450</name>
    <name evidence="10" type="ORF">SCF082_LOCUS43582</name>
</gene>
<evidence type="ECO:0000256" key="1">
    <source>
        <dbReference type="ARBA" id="ARBA00004370"/>
    </source>
</evidence>
<dbReference type="InterPro" id="IPR027417">
    <property type="entry name" value="P-loop_NTPase"/>
</dbReference>